<comment type="similarity">
    <text evidence="2">Belongs to the GLE1 family.</text>
</comment>
<dbReference type="Pfam" id="PF07817">
    <property type="entry name" value="GLE1"/>
    <property type="match status" value="1"/>
</dbReference>
<evidence type="ECO:0000256" key="1">
    <source>
        <dbReference type="ARBA" id="ARBA00004567"/>
    </source>
</evidence>
<feature type="region of interest" description="Disordered" evidence="11">
    <location>
        <begin position="230"/>
        <end position="255"/>
    </location>
</feature>
<proteinExistence type="inferred from homology"/>
<dbReference type="OrthoDB" id="420884at2759"/>
<dbReference type="Proteomes" id="UP000228380">
    <property type="component" value="Unplaced"/>
</dbReference>
<dbReference type="PANTHER" id="PTHR12960:SF0">
    <property type="entry name" value="MRNA EXPORT FACTOR GLE1"/>
    <property type="match status" value="1"/>
</dbReference>
<dbReference type="GO" id="GO:0000822">
    <property type="term" value="F:inositol hexakisphosphate binding"/>
    <property type="evidence" value="ECO:0007669"/>
    <property type="project" value="TreeGrafter"/>
</dbReference>
<dbReference type="PANTHER" id="PTHR12960">
    <property type="entry name" value="GLE-1-RELATED"/>
    <property type="match status" value="1"/>
</dbReference>
<evidence type="ECO:0000313" key="12">
    <source>
        <dbReference type="Proteomes" id="UP000228380"/>
    </source>
</evidence>
<name>A0A8B8ZU33_PHODC</name>
<dbReference type="GO" id="GO:0005737">
    <property type="term" value="C:cytoplasm"/>
    <property type="evidence" value="ECO:0007669"/>
    <property type="project" value="TreeGrafter"/>
</dbReference>
<dbReference type="InterPro" id="IPR012476">
    <property type="entry name" value="GLE1"/>
</dbReference>
<evidence type="ECO:0000256" key="10">
    <source>
        <dbReference type="ARBA" id="ARBA00029983"/>
    </source>
</evidence>
<keyword evidence="12" id="KW-1185">Reference proteome</keyword>
<comment type="subcellular location">
    <subcellularLocation>
        <location evidence="1">Nucleus</location>
        <location evidence="1">Nuclear pore complex</location>
    </subcellularLocation>
</comment>
<dbReference type="GO" id="GO:0016973">
    <property type="term" value="P:poly(A)+ mRNA export from nucleus"/>
    <property type="evidence" value="ECO:0007669"/>
    <property type="project" value="InterPro"/>
</dbReference>
<evidence type="ECO:0000256" key="5">
    <source>
        <dbReference type="ARBA" id="ARBA00022927"/>
    </source>
</evidence>
<gene>
    <name evidence="13" type="primary">LOC103709982</name>
</gene>
<evidence type="ECO:0000256" key="7">
    <source>
        <dbReference type="ARBA" id="ARBA00023132"/>
    </source>
</evidence>
<evidence type="ECO:0000256" key="6">
    <source>
        <dbReference type="ARBA" id="ARBA00023010"/>
    </source>
</evidence>
<keyword evidence="8" id="KW-0539">Nucleus</keyword>
<sequence>MGFVKLDLPCPKSSAVVHSADPEPRWTLDDLLTELNSLERQLGPPVPLKQADWEYSERKETGGSGNKPFVMCVSDDDIAGSESDDDRSVVTGKRFSCNDIYLSESDESDDEMHTQATESHLLYKRSMEEGILFELEREHQLKVKAEVRSKLAELEAYQKTEIERSVSAMAQVEKYTETRREMDKRLDKQYQRKIAEVLDKHLSAIQRDHEQRSQIEERRIRDDAALEEAKRKEKALHEEKVRQERAKAEAEAKMKAEKLAEAQKKALEDAAERAAKEAAEKEAARTREKAAAEVAQKGAMEQKWATGAETTSEVKAGNLISKDERTIVPKNVQLPGVKVLAAEAALKVEANRLKIYNEVAEKIHLLAQKDIDRCERQITKYVNQIAGIIENVRAKAQALKNVIKDPACPPSISILLFSKKVVSLCGNPVGSFDRTAFACSHVILLVTSQIPVTMDFVLAEFHKACIYTVPKHLQSSNPALGTREYLKMIGYREEDGKIESSQSYLNRVRSYMKLYAALIQTEVEGIRNPHGLKEGWAWLAMFLNALPANEYTAAALESFLKMAGFALFRRYKSQFLKILDVISRSFLPALKKRDQNKGDIALGLEQYLDEKMYLKEPEGWRLQTSSLSREWK</sequence>
<evidence type="ECO:0000256" key="8">
    <source>
        <dbReference type="ARBA" id="ARBA00023242"/>
    </source>
</evidence>
<dbReference type="KEGG" id="pda:103709982"/>
<dbReference type="GO" id="GO:0044614">
    <property type="term" value="C:nuclear pore cytoplasmic filaments"/>
    <property type="evidence" value="ECO:0007669"/>
    <property type="project" value="TreeGrafter"/>
</dbReference>
<keyword evidence="4" id="KW-0509">mRNA transport</keyword>
<evidence type="ECO:0000256" key="3">
    <source>
        <dbReference type="ARBA" id="ARBA00022448"/>
    </source>
</evidence>
<keyword evidence="3" id="KW-0813">Transport</keyword>
<dbReference type="AlphaFoldDB" id="A0A8B8ZU33"/>
<dbReference type="Gene3D" id="1.25.40.510">
    <property type="entry name" value="GLE1-like"/>
    <property type="match status" value="1"/>
</dbReference>
<keyword evidence="7" id="KW-0906">Nuclear pore complex</keyword>
<dbReference type="InterPro" id="IPR038506">
    <property type="entry name" value="GLE1-like_sf"/>
</dbReference>
<evidence type="ECO:0000256" key="4">
    <source>
        <dbReference type="ARBA" id="ARBA00022816"/>
    </source>
</evidence>
<keyword evidence="6" id="KW-0811">Translocation</keyword>
<dbReference type="GO" id="GO:0015031">
    <property type="term" value="P:protein transport"/>
    <property type="evidence" value="ECO:0007669"/>
    <property type="project" value="UniProtKB-KW"/>
</dbReference>
<dbReference type="RefSeq" id="XP_038976872.1">
    <property type="nucleotide sequence ID" value="XM_039120944.1"/>
</dbReference>
<feature type="compositionally biased region" description="Basic and acidic residues" evidence="11">
    <location>
        <begin position="51"/>
        <end position="61"/>
    </location>
</feature>
<organism evidence="12 13">
    <name type="scientific">Phoenix dactylifera</name>
    <name type="common">Date palm</name>
    <dbReference type="NCBI Taxonomy" id="42345"/>
    <lineage>
        <taxon>Eukaryota</taxon>
        <taxon>Viridiplantae</taxon>
        <taxon>Streptophyta</taxon>
        <taxon>Embryophyta</taxon>
        <taxon>Tracheophyta</taxon>
        <taxon>Spermatophyta</taxon>
        <taxon>Magnoliopsida</taxon>
        <taxon>Liliopsida</taxon>
        <taxon>Arecaceae</taxon>
        <taxon>Coryphoideae</taxon>
        <taxon>Phoeniceae</taxon>
        <taxon>Phoenix</taxon>
    </lineage>
</organism>
<keyword evidence="5" id="KW-0653">Protein transport</keyword>
<reference evidence="13" key="1">
    <citation type="submission" date="2025-08" db="UniProtKB">
        <authorList>
            <consortium name="RefSeq"/>
        </authorList>
    </citation>
    <scope>IDENTIFICATION</scope>
    <source>
        <tissue evidence="13">Young leaves</tissue>
    </source>
</reference>
<protein>
    <recommendedName>
        <fullName evidence="9">mRNA export factor GLE1</fullName>
    </recommendedName>
    <alternativeName>
        <fullName evidence="10">Nucleoporin GLE1</fullName>
    </alternativeName>
</protein>
<evidence type="ECO:0000256" key="9">
    <source>
        <dbReference type="ARBA" id="ARBA00026227"/>
    </source>
</evidence>
<accession>A0A8B8ZU33</accession>
<dbReference type="GeneID" id="103709982"/>
<evidence type="ECO:0000256" key="2">
    <source>
        <dbReference type="ARBA" id="ARBA00011056"/>
    </source>
</evidence>
<evidence type="ECO:0000313" key="13">
    <source>
        <dbReference type="RefSeq" id="XP_038976872.1"/>
    </source>
</evidence>
<dbReference type="GO" id="GO:0005543">
    <property type="term" value="F:phospholipid binding"/>
    <property type="evidence" value="ECO:0007669"/>
    <property type="project" value="TreeGrafter"/>
</dbReference>
<dbReference type="GO" id="GO:0031369">
    <property type="term" value="F:translation initiation factor binding"/>
    <property type="evidence" value="ECO:0007669"/>
    <property type="project" value="TreeGrafter"/>
</dbReference>
<feature type="region of interest" description="Disordered" evidence="11">
    <location>
        <begin position="49"/>
        <end position="70"/>
    </location>
</feature>
<evidence type="ECO:0000256" key="11">
    <source>
        <dbReference type="SAM" id="MobiDB-lite"/>
    </source>
</evidence>